<comment type="caution">
    <text evidence="1">The sequence shown here is derived from an EMBL/GenBank/DDBJ whole genome shotgun (WGS) entry which is preliminary data.</text>
</comment>
<dbReference type="Pfam" id="PF05402">
    <property type="entry name" value="PqqD"/>
    <property type="match status" value="1"/>
</dbReference>
<evidence type="ECO:0000313" key="2">
    <source>
        <dbReference type="Proteomes" id="UP000276349"/>
    </source>
</evidence>
<dbReference type="EMBL" id="RXNR01000012">
    <property type="protein sequence ID" value="RTQ94322.1"/>
    <property type="molecule type" value="Genomic_DNA"/>
</dbReference>
<organism evidence="1 2">
    <name type="scientific">Lysinibacillus telephonicus</name>
    <dbReference type="NCBI Taxonomy" id="1714840"/>
    <lineage>
        <taxon>Bacteria</taxon>
        <taxon>Bacillati</taxon>
        <taxon>Bacillota</taxon>
        <taxon>Bacilli</taxon>
        <taxon>Bacillales</taxon>
        <taxon>Bacillaceae</taxon>
        <taxon>Lysinibacillus</taxon>
    </lineage>
</organism>
<protein>
    <submittedName>
        <fullName evidence="1">PqqD family protein</fullName>
    </submittedName>
</protein>
<dbReference type="InterPro" id="IPR008792">
    <property type="entry name" value="PQQD"/>
</dbReference>
<dbReference type="AlphaFoldDB" id="A0A3S0HMJ7"/>
<evidence type="ECO:0000313" key="1">
    <source>
        <dbReference type="EMBL" id="RTQ94322.1"/>
    </source>
</evidence>
<dbReference type="Gene3D" id="1.10.10.1150">
    <property type="entry name" value="Coenzyme PQQ synthesis protein D (PqqD)"/>
    <property type="match status" value="1"/>
</dbReference>
<reference evidence="1 2" key="1">
    <citation type="submission" date="2018-12" db="EMBL/GenBank/DDBJ databases">
        <authorList>
            <person name="Yu L."/>
        </authorList>
    </citation>
    <scope>NUCLEOTIDE SEQUENCE [LARGE SCALE GENOMIC DNA]</scope>
    <source>
        <strain evidence="1 2">S5H2222</strain>
    </source>
</reference>
<dbReference type="RefSeq" id="WP_126293550.1">
    <property type="nucleotide sequence ID" value="NZ_CP155468.1"/>
</dbReference>
<gene>
    <name evidence="1" type="ORF">EKG35_06075</name>
</gene>
<sequence>MQSIKPILDYSVRIKELQGDYYLVSKNSAWKLNSIGKEIVDLCDGEHTVEDIINKLCLLYENTDEKIIYEDTLELIEYLISEKLLAYEQYN</sequence>
<keyword evidence="2" id="KW-1185">Reference proteome</keyword>
<proteinExistence type="predicted"/>
<name>A0A3S0HMJ7_9BACI</name>
<dbReference type="InterPro" id="IPR041881">
    <property type="entry name" value="PqqD_sf"/>
</dbReference>
<dbReference type="Proteomes" id="UP000276349">
    <property type="component" value="Unassembled WGS sequence"/>
</dbReference>
<accession>A0A3S0HMJ7</accession>
<dbReference type="OrthoDB" id="2973731at2"/>